<reference evidence="2 3" key="1">
    <citation type="submission" date="2020-04" db="EMBL/GenBank/DDBJ databases">
        <title>MicrobeNet Type strains.</title>
        <authorList>
            <person name="Nicholson A.C."/>
        </authorList>
    </citation>
    <scope>NUCLEOTIDE SEQUENCE [LARGE SCALE GENOMIC DNA]</scope>
    <source>
        <strain evidence="2 3">ATCC 700731</strain>
    </source>
</reference>
<feature type="transmembrane region" description="Helical" evidence="1">
    <location>
        <begin position="79"/>
        <end position="98"/>
    </location>
</feature>
<proteinExistence type="predicted"/>
<evidence type="ECO:0000256" key="1">
    <source>
        <dbReference type="SAM" id="Phobius"/>
    </source>
</evidence>
<accession>A0A7X6RXG5</accession>
<protein>
    <submittedName>
        <fullName evidence="2">Zinc ribbon domain-containing protein</fullName>
    </submittedName>
</protein>
<feature type="transmembrane region" description="Helical" evidence="1">
    <location>
        <begin position="104"/>
        <end position="120"/>
    </location>
</feature>
<feature type="transmembrane region" description="Helical" evidence="1">
    <location>
        <begin position="132"/>
        <end position="155"/>
    </location>
</feature>
<feature type="transmembrane region" description="Helical" evidence="1">
    <location>
        <begin position="175"/>
        <end position="197"/>
    </location>
</feature>
<dbReference type="AlphaFoldDB" id="A0A7X6RXG5"/>
<gene>
    <name evidence="2" type="ORF">HGA11_20805</name>
</gene>
<name>A0A7X6RXG5_9MYCO</name>
<feature type="transmembrane region" description="Helical" evidence="1">
    <location>
        <begin position="392"/>
        <end position="414"/>
    </location>
</feature>
<evidence type="ECO:0000313" key="3">
    <source>
        <dbReference type="Proteomes" id="UP000518188"/>
    </source>
</evidence>
<dbReference type="Proteomes" id="UP000518188">
    <property type="component" value="Unassembled WGS sequence"/>
</dbReference>
<dbReference type="RefSeq" id="WP_044516400.1">
    <property type="nucleotide sequence ID" value="NZ_HG322951.1"/>
</dbReference>
<evidence type="ECO:0000313" key="2">
    <source>
        <dbReference type="EMBL" id="NKZ13418.1"/>
    </source>
</evidence>
<comment type="caution">
    <text evidence="2">The sequence shown here is derived from an EMBL/GenBank/DDBJ whole genome shotgun (WGS) entry which is preliminary data.</text>
</comment>
<keyword evidence="1" id="KW-0812">Transmembrane</keyword>
<sequence length="603" mass="62995">MSTGTGSGDTLPTIECRVCRAEVPAGTFCGRCGAHLDPRRDGPGWLRIRAYCAGREHLLRPSVVSSLFPQLPQRSRAPFRLAIVVLVVAVAACALLRLPAAMNALAAFGVPLLFVAYLRRSVFSHDVPARTMLLTAVLGAGLGAAWTLMTATAVAREYDMPMGVDIPQFRIIRDGLGVPLGAMLLMLTPAVVIRLFAPRPRKSLGGFAIGAVSALAFTAAATLSRLAPQFDDGIVDHDRPLSGLLVQAGIQAVAVPLTAGAAGALVGIALWFTPAPDNPRQNPKTVRTAVALTAATVPACYAMLGLIDVAPVSQMLVLAVHLAVTALAMLALRIGLQLALLYETSDAAVPSDGSLLCPQCERTVPDVRFCPNCGVAIRALSPPAHRVGNRRLLGAWGAGVALLAAALVGVSALASPAPERYVCPPDCGRPPTFEPVATNPRFTAPDGGFSVAYPATGAAYTVTTADNGVTADLLVGDGGTMQLISKPAAGRTPKEIATALIEDTYPDADMDYEIPNAMVGYQPGYGMVLDSWPQNATGDYMRLRVVILAAVKNDLALIAVATGPYHAYGPDFGPGIPSGANLDLALDMGKYVNSFRWRGDPAR</sequence>
<feature type="transmembrane region" description="Helical" evidence="1">
    <location>
        <begin position="204"/>
        <end position="224"/>
    </location>
</feature>
<feature type="transmembrane region" description="Helical" evidence="1">
    <location>
        <begin position="244"/>
        <end position="273"/>
    </location>
</feature>
<organism evidence="2 3">
    <name type="scientific">Mycolicibacterium septicum DSM 44393</name>
    <dbReference type="NCBI Taxonomy" id="1341646"/>
    <lineage>
        <taxon>Bacteria</taxon>
        <taxon>Bacillati</taxon>
        <taxon>Actinomycetota</taxon>
        <taxon>Actinomycetes</taxon>
        <taxon>Mycobacteriales</taxon>
        <taxon>Mycobacteriaceae</taxon>
        <taxon>Mycolicibacterium</taxon>
    </lineage>
</organism>
<keyword evidence="1" id="KW-0472">Membrane</keyword>
<keyword evidence="1" id="KW-1133">Transmembrane helix</keyword>
<feature type="transmembrane region" description="Helical" evidence="1">
    <location>
        <begin position="313"/>
        <end position="332"/>
    </location>
</feature>
<feature type="transmembrane region" description="Helical" evidence="1">
    <location>
        <begin position="285"/>
        <end position="307"/>
    </location>
</feature>
<dbReference type="EMBL" id="JAAXPJ010000008">
    <property type="protein sequence ID" value="NKZ13418.1"/>
    <property type="molecule type" value="Genomic_DNA"/>
</dbReference>